<dbReference type="Pfam" id="PF23500">
    <property type="entry name" value="DUF7133"/>
    <property type="match status" value="1"/>
</dbReference>
<dbReference type="InterPro" id="IPR011989">
    <property type="entry name" value="ARM-like"/>
</dbReference>
<dbReference type="InterPro" id="IPR011041">
    <property type="entry name" value="Quinoprot_gluc/sorb_DH_b-prop"/>
</dbReference>
<dbReference type="PROSITE" id="PS51007">
    <property type="entry name" value="CYTC"/>
    <property type="match status" value="1"/>
</dbReference>
<dbReference type="SUPFAM" id="SSF46626">
    <property type="entry name" value="Cytochrome c"/>
    <property type="match status" value="1"/>
</dbReference>
<evidence type="ECO:0000313" key="7">
    <source>
        <dbReference type="EMBL" id="QDU78939.1"/>
    </source>
</evidence>
<evidence type="ECO:0000313" key="8">
    <source>
        <dbReference type="Proteomes" id="UP000317178"/>
    </source>
</evidence>
<dbReference type="PANTHER" id="PTHR33546:SF1">
    <property type="entry name" value="LARGE, MULTIFUNCTIONAL SECRETED PROTEIN"/>
    <property type="match status" value="1"/>
</dbReference>
<dbReference type="InterPro" id="IPR013427">
    <property type="entry name" value="Haem-bd_dom_put"/>
</dbReference>
<feature type="chain" id="PRO_5021957098" evidence="5">
    <location>
        <begin position="29"/>
        <end position="1589"/>
    </location>
</feature>
<dbReference type="InterPro" id="IPR036909">
    <property type="entry name" value="Cyt_c-like_dom_sf"/>
</dbReference>
<evidence type="ECO:0000256" key="3">
    <source>
        <dbReference type="ARBA" id="ARBA00023004"/>
    </source>
</evidence>
<dbReference type="Gene3D" id="1.25.10.10">
    <property type="entry name" value="Leucine-rich Repeat Variant"/>
    <property type="match status" value="1"/>
</dbReference>
<protein>
    <submittedName>
        <fullName evidence="7">Neutral/alkaline non-lysosomal ceramidase</fullName>
    </submittedName>
</protein>
<keyword evidence="2 4" id="KW-0479">Metal-binding</keyword>
<dbReference type="GO" id="GO:0046872">
    <property type="term" value="F:metal ion binding"/>
    <property type="evidence" value="ECO:0007669"/>
    <property type="project" value="UniProtKB-KW"/>
</dbReference>
<dbReference type="SUPFAM" id="SSF48371">
    <property type="entry name" value="ARM repeat"/>
    <property type="match status" value="1"/>
</dbReference>
<keyword evidence="3 4" id="KW-0408">Iron</keyword>
<dbReference type="InterPro" id="IPR031329">
    <property type="entry name" value="NEUT/ALK_ceramidase_N"/>
</dbReference>
<dbReference type="Gene3D" id="2.120.10.30">
    <property type="entry name" value="TolB, C-terminal domain"/>
    <property type="match status" value="1"/>
</dbReference>
<dbReference type="Proteomes" id="UP000317178">
    <property type="component" value="Chromosome"/>
</dbReference>
<dbReference type="InterPro" id="IPR055557">
    <property type="entry name" value="DUF7133"/>
</dbReference>
<dbReference type="NCBIfam" id="TIGR02604">
    <property type="entry name" value="Piru_Ver_Nterm"/>
    <property type="match status" value="1"/>
</dbReference>
<dbReference type="RefSeq" id="WP_144993096.1">
    <property type="nucleotide sequence ID" value="NZ_CP036281.1"/>
</dbReference>
<dbReference type="InterPro" id="IPR013428">
    <property type="entry name" value="Membrane-bound_put_N"/>
</dbReference>
<dbReference type="InterPro" id="IPR009056">
    <property type="entry name" value="Cyt_c-like_dom"/>
</dbReference>
<dbReference type="PANTHER" id="PTHR33546">
    <property type="entry name" value="LARGE, MULTIFUNCTIONAL SECRETED PROTEIN-RELATED"/>
    <property type="match status" value="1"/>
</dbReference>
<dbReference type="InterPro" id="IPR016024">
    <property type="entry name" value="ARM-type_fold"/>
</dbReference>
<gene>
    <name evidence="7" type="ORF">Pla110_06430</name>
</gene>
<organism evidence="7 8">
    <name type="scientific">Polystyrenella longa</name>
    <dbReference type="NCBI Taxonomy" id="2528007"/>
    <lineage>
        <taxon>Bacteria</taxon>
        <taxon>Pseudomonadati</taxon>
        <taxon>Planctomycetota</taxon>
        <taxon>Planctomycetia</taxon>
        <taxon>Planctomycetales</taxon>
        <taxon>Planctomycetaceae</taxon>
        <taxon>Polystyrenella</taxon>
    </lineage>
</organism>
<evidence type="ECO:0000256" key="5">
    <source>
        <dbReference type="SAM" id="SignalP"/>
    </source>
</evidence>
<evidence type="ECO:0000256" key="1">
    <source>
        <dbReference type="ARBA" id="ARBA00022617"/>
    </source>
</evidence>
<dbReference type="KEGG" id="plon:Pla110_06430"/>
<dbReference type="SUPFAM" id="SSF50952">
    <property type="entry name" value="Soluble quinoprotein glucose dehydrogenase"/>
    <property type="match status" value="1"/>
</dbReference>
<dbReference type="Gene3D" id="1.10.760.10">
    <property type="entry name" value="Cytochrome c-like domain"/>
    <property type="match status" value="1"/>
</dbReference>
<evidence type="ECO:0000256" key="2">
    <source>
        <dbReference type="ARBA" id="ARBA00022723"/>
    </source>
</evidence>
<evidence type="ECO:0000259" key="6">
    <source>
        <dbReference type="PROSITE" id="PS51007"/>
    </source>
</evidence>
<dbReference type="NCBIfam" id="TIGR02603">
    <property type="entry name" value="CxxCH_TIGR02603"/>
    <property type="match status" value="1"/>
</dbReference>
<dbReference type="EMBL" id="CP036281">
    <property type="protein sequence ID" value="QDU78939.1"/>
    <property type="molecule type" value="Genomic_DNA"/>
</dbReference>
<feature type="domain" description="Cytochrome c" evidence="6">
    <location>
        <begin position="1280"/>
        <end position="1413"/>
    </location>
</feature>
<dbReference type="InterPro" id="IPR011042">
    <property type="entry name" value="6-blade_b-propeller_TolB-like"/>
</dbReference>
<dbReference type="GO" id="GO:0020037">
    <property type="term" value="F:heme binding"/>
    <property type="evidence" value="ECO:0007669"/>
    <property type="project" value="InterPro"/>
</dbReference>
<name>A0A518CI77_9PLAN</name>
<accession>A0A518CI77</accession>
<keyword evidence="8" id="KW-1185">Reference proteome</keyword>
<dbReference type="Pfam" id="PF04734">
    <property type="entry name" value="Ceramidase_alk"/>
    <property type="match status" value="1"/>
</dbReference>
<keyword evidence="5" id="KW-0732">Signal</keyword>
<sequence length="1589" mass="174437" precursor="true">MLPFGRSHLLCVLVLTGLLSVCSSALFAADFQASFAKRDITPTEPVRLSGYGNRTEPFERVEEPIYVRTLAIRQGNQPIHILSSVEGIGLSGVITKQIAERLEKDFGISRERFALANTHSHTAPHTSAGIPNLFAAPQSEAEVAAMDRYTQYIEDQLVDSVGEAIKSLAPAQLSWGEGASRLAMNRRIIKGGICVGMGPNPEGIIDETLPVIRVTSADGKLLGIVFNYACHCTTLVPKHNFVNGDWAGYAQKFLEEEYTDAVALCTIGCGADANPEPRGEFEQAVSNGRVIADEVKRILGTKLEPIQAAPEASFGYAGLEYNRRDVQEFRDLLNDPNPQVRRHAENMVEVYERKRRLPETYPMPIQTWAFGDELTMVFLGGEVVSPYAHRIRHELTDSQRTWVTAYANDVFGYVPSESMIQQGGYEVDFSQVFYNHPGPWASGTEDLVLKRVKEIKSNPAEGAKSPKEALKTWKLPEGYEIELVASEPLIADPVNFNFGPDGRLWVVQMSDYPNGLNNDGTPGGQVRILTDTNGDGKMDDAQIFLDGLSYPTGVMPWRKGAIVSCAPDIFYAEDTDGDGKADHKQVLFTGFVESNPQHRVNGFAWGLDNWIHVGSGAPNEEITAVLTGQKINMSNLDIRIKPDTSEIETESGRTQYGRVRDDWGHWFGSDNSRPIYHYVISDRYLRRNRFFPAPPPREELIDPPVAPPIYPASRTVDRFNDLYAANRVTSACGEGIFRDVTLGPEFAHSALICEPVHNLVFRTVLNDNGVTFHGVRAPGEQDREFLASTDVWSRPVRITTGPDGAIWFADMYRQVIEHPQWIPDDWQKMLNVRAGEDKGRIYRVYKKGNRPQGPLPNLEMLDSVELAEHLKSTNGPVRDLSQQLLVNREDSSKHMDLLRTLKQIALHAPLPVSRVQALHTLAGINALNEEILLSAFNDTDWHVLSAAVELSEPLMNDHPTLGEKVTSLIEHPEIKLKLQIALSLGEWNDPLAADALAKLGVSTAEDHWMRAAVLSSALPHAELMLDYVLAHPDTSGAWAELVQHLVVTALGVESKEVATKVLANIVLPNEQAEDAVIAPWQYSAMGSFLDALERAGSDLSTLHKVTGEQEELWEQTDDIFESALELATDEDADLASRQLAVRLLGRGLDDLDDNLEALSELLTPNIPSLLQEAAITNLASKKSDAVPTMLLENWRAYSPSLQGSVTSVLLSRAAWTKIFLDALEEGTVAAVDLDPATRSNLISLSDDVIRGRANKLLQSTGSSDRVQIVEDYKSVAQMDGNPIRGSLVFRRTCSACHQVRAVGTNIGPNITALSDKSAGNIALAVFDPNKAVEGQYRNYIAVMNDGRAYNGMIVSESSSSITLAENNGRKRILLRTDIDELVNTRKSFMPEGLEKDVSHQDMADIIAFLRSKPGTTGATDERIANNARQLVREAATVQVGNEAASPVLVNHLGWYGDTKVAVSVAGTAATHVICETTVIPEDADPAKPQSVLLPIAMKIGDQPTHPFTLSINDNQQVEIASTIEDAQWMNEENGLLARYMALESSGSKSSGVIELQVPANMVTPGKPLTIKITATHPGNGEYIGIVPLK</sequence>
<dbReference type="OrthoDB" id="230287at2"/>
<reference evidence="7 8" key="1">
    <citation type="submission" date="2019-02" db="EMBL/GenBank/DDBJ databases">
        <title>Deep-cultivation of Planctomycetes and their phenomic and genomic characterization uncovers novel biology.</title>
        <authorList>
            <person name="Wiegand S."/>
            <person name="Jogler M."/>
            <person name="Boedeker C."/>
            <person name="Pinto D."/>
            <person name="Vollmers J."/>
            <person name="Rivas-Marin E."/>
            <person name="Kohn T."/>
            <person name="Peeters S.H."/>
            <person name="Heuer A."/>
            <person name="Rast P."/>
            <person name="Oberbeckmann S."/>
            <person name="Bunk B."/>
            <person name="Jeske O."/>
            <person name="Meyerdierks A."/>
            <person name="Storesund J.E."/>
            <person name="Kallscheuer N."/>
            <person name="Luecker S."/>
            <person name="Lage O.M."/>
            <person name="Pohl T."/>
            <person name="Merkel B.J."/>
            <person name="Hornburger P."/>
            <person name="Mueller R.-W."/>
            <person name="Bruemmer F."/>
            <person name="Labrenz M."/>
            <person name="Spormann A.M."/>
            <person name="Op den Camp H."/>
            <person name="Overmann J."/>
            <person name="Amann R."/>
            <person name="Jetten M.S.M."/>
            <person name="Mascher T."/>
            <person name="Medema M.H."/>
            <person name="Devos D.P."/>
            <person name="Kaster A.-K."/>
            <person name="Ovreas L."/>
            <person name="Rohde M."/>
            <person name="Galperin M.Y."/>
            <person name="Jogler C."/>
        </authorList>
    </citation>
    <scope>NUCLEOTIDE SEQUENCE [LARGE SCALE GENOMIC DNA]</scope>
    <source>
        <strain evidence="7 8">Pla110</strain>
    </source>
</reference>
<proteinExistence type="predicted"/>
<dbReference type="GO" id="GO:0009055">
    <property type="term" value="F:electron transfer activity"/>
    <property type="evidence" value="ECO:0007669"/>
    <property type="project" value="InterPro"/>
</dbReference>
<keyword evidence="1 4" id="KW-0349">Heme</keyword>
<evidence type="ECO:0000256" key="4">
    <source>
        <dbReference type="PROSITE-ProRule" id="PRU00433"/>
    </source>
</evidence>
<feature type="signal peptide" evidence="5">
    <location>
        <begin position="1"/>
        <end position="28"/>
    </location>
</feature>